<dbReference type="Proteomes" id="UP000198921">
    <property type="component" value="Unassembled WGS sequence"/>
</dbReference>
<gene>
    <name evidence="3" type="ORF">SAMN05660209_03615</name>
</gene>
<evidence type="ECO:0000256" key="2">
    <source>
        <dbReference type="ARBA" id="ARBA00022801"/>
    </source>
</evidence>
<dbReference type="EMBL" id="FNOT01000011">
    <property type="protein sequence ID" value="SDY75586.1"/>
    <property type="molecule type" value="Genomic_DNA"/>
</dbReference>
<evidence type="ECO:0000313" key="4">
    <source>
        <dbReference type="Proteomes" id="UP000198921"/>
    </source>
</evidence>
<keyword evidence="3" id="KW-0255">Endonuclease</keyword>
<dbReference type="PANTHER" id="PTHR33607:SF2">
    <property type="entry name" value="ENDONUCLEASE-1"/>
    <property type="match status" value="1"/>
</dbReference>
<evidence type="ECO:0000256" key="1">
    <source>
        <dbReference type="ARBA" id="ARBA00022722"/>
    </source>
</evidence>
<dbReference type="Pfam" id="PF04231">
    <property type="entry name" value="Endonuclease_1"/>
    <property type="match status" value="1"/>
</dbReference>
<keyword evidence="1" id="KW-0540">Nuclease</keyword>
<keyword evidence="2" id="KW-0378">Hydrolase</keyword>
<sequence>MSTDAAFQVSGVATADVAAAPAEPAAARNRVYYDTEADAVAADAYYHGVALDQYADLVTRSHTRRPAYEPARELYPWVDLQPSGLLRSLYTGHEWEPEALIRADLAIAETRAQELTARLATLHAQADGAAPAEMEAAVEAALPFNCEHVVPQSWFAKRQPMRGDLHHLFACEAGCNSFRGNTPFTEFTDFPQPTAVRAALRVVRGECGKSHANGFEPARGKGAAARAVCYFLLRYPGEVQPGEMPPPRRQILLDWHEQDPVTEWERHRNAAIFDRQGNRNPFIDHPALAEDLLATTTTTTPP</sequence>
<accession>A0A1H3MG35</accession>
<evidence type="ECO:0000313" key="3">
    <source>
        <dbReference type="EMBL" id="SDY75586.1"/>
    </source>
</evidence>
<name>A0A1H3MG35_9ACTN</name>
<dbReference type="GO" id="GO:0016787">
    <property type="term" value="F:hydrolase activity"/>
    <property type="evidence" value="ECO:0007669"/>
    <property type="project" value="UniProtKB-KW"/>
</dbReference>
<dbReference type="AlphaFoldDB" id="A0A1H3MG35"/>
<protein>
    <submittedName>
        <fullName evidence="3">Endonuclease I</fullName>
    </submittedName>
</protein>
<dbReference type="SUPFAM" id="SSF54060">
    <property type="entry name" value="His-Me finger endonucleases"/>
    <property type="match status" value="1"/>
</dbReference>
<proteinExistence type="predicted"/>
<dbReference type="RefSeq" id="WP_091159285.1">
    <property type="nucleotide sequence ID" value="NZ_FNOT01000011.1"/>
</dbReference>
<dbReference type="OrthoDB" id="104542at2"/>
<organism evidence="3 4">
    <name type="scientific">Geodermatophilus africanus</name>
    <dbReference type="NCBI Taxonomy" id="1137993"/>
    <lineage>
        <taxon>Bacteria</taxon>
        <taxon>Bacillati</taxon>
        <taxon>Actinomycetota</taxon>
        <taxon>Actinomycetes</taxon>
        <taxon>Geodermatophilales</taxon>
        <taxon>Geodermatophilaceae</taxon>
        <taxon>Geodermatophilus</taxon>
    </lineage>
</organism>
<dbReference type="PANTHER" id="PTHR33607">
    <property type="entry name" value="ENDONUCLEASE-1"/>
    <property type="match status" value="1"/>
</dbReference>
<dbReference type="InterPro" id="IPR044925">
    <property type="entry name" value="His-Me_finger_sf"/>
</dbReference>
<dbReference type="GO" id="GO:0004519">
    <property type="term" value="F:endonuclease activity"/>
    <property type="evidence" value="ECO:0007669"/>
    <property type="project" value="UniProtKB-KW"/>
</dbReference>
<reference evidence="4" key="1">
    <citation type="submission" date="2016-10" db="EMBL/GenBank/DDBJ databases">
        <authorList>
            <person name="Varghese N."/>
            <person name="Submissions S."/>
        </authorList>
    </citation>
    <scope>NUCLEOTIDE SEQUENCE [LARGE SCALE GENOMIC DNA]</scope>
    <source>
        <strain evidence="4">DSM 45422</strain>
    </source>
</reference>
<keyword evidence="4" id="KW-1185">Reference proteome</keyword>
<dbReference type="InterPro" id="IPR007346">
    <property type="entry name" value="Endonuclease-I"/>
</dbReference>